<protein>
    <submittedName>
        <fullName evidence="1">Uncharacterized protein</fullName>
    </submittedName>
</protein>
<keyword evidence="2" id="KW-1185">Reference proteome</keyword>
<comment type="caution">
    <text evidence="1">The sequence shown here is derived from an EMBL/GenBank/DDBJ whole genome shotgun (WGS) entry which is preliminary data.</text>
</comment>
<sequence length="246" mass="26780">MTQDNSEVLTRIDDVKTEVSGVRSDLKANNHVTVTSFKERTAEIITAVKKGPDKEVKTLWESIFEALGLKDVVAAIKEEGLVNKILLGVAALLATFALKLDWAKGLNWIIERLTRTEANPNGRIIAPNDGGIPRLQRRADVDALAALRAIPPSLQPENISALKEKLEEINPHLRTFNEQSRQLPSARSISKTADAFGHLKEKMPTANRMNNTADAAGRLVNTTGTLRERFDALANAARTASGAIGS</sequence>
<dbReference type="Proteomes" id="UP001499990">
    <property type="component" value="Unassembled WGS sequence"/>
</dbReference>
<accession>A0ABP6SE76</accession>
<reference evidence="2" key="1">
    <citation type="journal article" date="2019" name="Int. J. Syst. Evol. Microbiol.">
        <title>The Global Catalogue of Microorganisms (GCM) 10K type strain sequencing project: providing services to taxonomists for standard genome sequencing and annotation.</title>
        <authorList>
            <consortium name="The Broad Institute Genomics Platform"/>
            <consortium name="The Broad Institute Genome Sequencing Center for Infectious Disease"/>
            <person name="Wu L."/>
            <person name="Ma J."/>
        </authorList>
    </citation>
    <scope>NUCLEOTIDE SEQUENCE [LARGE SCALE GENOMIC DNA]</scope>
    <source>
        <strain evidence="2">JCM 9651</strain>
    </source>
</reference>
<dbReference type="EMBL" id="BAAAYL010000001">
    <property type="protein sequence ID" value="GAA3374285.1"/>
    <property type="molecule type" value="Genomic_DNA"/>
</dbReference>
<dbReference type="RefSeq" id="WP_345039036.1">
    <property type="nucleotide sequence ID" value="NZ_BAAAYL010000001.1"/>
</dbReference>
<name>A0ABP6SE76_9ACTN</name>
<gene>
    <name evidence="1" type="ORF">GCM10020367_37580</name>
</gene>
<proteinExistence type="predicted"/>
<evidence type="ECO:0000313" key="1">
    <source>
        <dbReference type="EMBL" id="GAA3374285.1"/>
    </source>
</evidence>
<evidence type="ECO:0000313" key="2">
    <source>
        <dbReference type="Proteomes" id="UP001499990"/>
    </source>
</evidence>
<organism evidence="1 2">
    <name type="scientific">Streptomyces sannanensis</name>
    <dbReference type="NCBI Taxonomy" id="285536"/>
    <lineage>
        <taxon>Bacteria</taxon>
        <taxon>Bacillati</taxon>
        <taxon>Actinomycetota</taxon>
        <taxon>Actinomycetes</taxon>
        <taxon>Kitasatosporales</taxon>
        <taxon>Streptomycetaceae</taxon>
        <taxon>Streptomyces</taxon>
    </lineage>
</organism>